<comment type="subcellular location">
    <subcellularLocation>
        <location evidence="2">Synapse</location>
    </subcellularLocation>
</comment>
<proteinExistence type="predicted"/>
<feature type="region of interest" description="Disordered" evidence="3">
    <location>
        <begin position="133"/>
        <end position="171"/>
    </location>
</feature>
<evidence type="ECO:0000256" key="1">
    <source>
        <dbReference type="ARBA" id="ARBA00023018"/>
    </source>
</evidence>
<keyword evidence="6" id="KW-1185">Reference proteome</keyword>
<keyword evidence="1" id="KW-0770">Synapse</keyword>
<feature type="compositionally biased region" description="Polar residues" evidence="3">
    <location>
        <begin position="151"/>
        <end position="171"/>
    </location>
</feature>
<feature type="compositionally biased region" description="Low complexity" evidence="3">
    <location>
        <begin position="64"/>
        <end position="73"/>
    </location>
</feature>
<gene>
    <name evidence="5" type="ORF">BLA29_000461</name>
</gene>
<dbReference type="Gene3D" id="2.60.40.150">
    <property type="entry name" value="C2 domain"/>
    <property type="match status" value="1"/>
</dbReference>
<accession>A0A1Y3BRD7</accession>
<evidence type="ECO:0000313" key="5">
    <source>
        <dbReference type="EMBL" id="OTF82353.1"/>
    </source>
</evidence>
<evidence type="ECO:0000313" key="6">
    <source>
        <dbReference type="Proteomes" id="UP000194236"/>
    </source>
</evidence>
<feature type="compositionally biased region" description="Polar residues" evidence="3">
    <location>
        <begin position="209"/>
        <end position="230"/>
    </location>
</feature>
<dbReference type="GO" id="GO:0042391">
    <property type="term" value="P:regulation of membrane potential"/>
    <property type="evidence" value="ECO:0007669"/>
    <property type="project" value="TreeGrafter"/>
</dbReference>
<dbReference type="GO" id="GO:0044325">
    <property type="term" value="F:transmembrane transporter binding"/>
    <property type="evidence" value="ECO:0007669"/>
    <property type="project" value="TreeGrafter"/>
</dbReference>
<dbReference type="PANTHER" id="PTHR12157:SF21">
    <property type="entry name" value="RAB3 INTERACTING MOLECULE, ISOFORM F"/>
    <property type="match status" value="1"/>
</dbReference>
<feature type="region of interest" description="Disordered" evidence="3">
    <location>
        <begin position="184"/>
        <end position="230"/>
    </location>
</feature>
<dbReference type="Proteomes" id="UP000194236">
    <property type="component" value="Unassembled WGS sequence"/>
</dbReference>
<dbReference type="InterPro" id="IPR039032">
    <property type="entry name" value="Rim-like"/>
</dbReference>
<organism evidence="5 6">
    <name type="scientific">Euroglyphus maynei</name>
    <name type="common">Mayne's house dust mite</name>
    <dbReference type="NCBI Taxonomy" id="6958"/>
    <lineage>
        <taxon>Eukaryota</taxon>
        <taxon>Metazoa</taxon>
        <taxon>Ecdysozoa</taxon>
        <taxon>Arthropoda</taxon>
        <taxon>Chelicerata</taxon>
        <taxon>Arachnida</taxon>
        <taxon>Acari</taxon>
        <taxon>Acariformes</taxon>
        <taxon>Sarcoptiformes</taxon>
        <taxon>Astigmata</taxon>
        <taxon>Psoroptidia</taxon>
        <taxon>Analgoidea</taxon>
        <taxon>Pyroglyphidae</taxon>
        <taxon>Pyroglyphinae</taxon>
        <taxon>Euroglyphus</taxon>
    </lineage>
</organism>
<dbReference type="GO" id="GO:0050806">
    <property type="term" value="P:positive regulation of synaptic transmission"/>
    <property type="evidence" value="ECO:0007669"/>
    <property type="project" value="TreeGrafter"/>
</dbReference>
<dbReference type="GO" id="GO:0048791">
    <property type="term" value="P:calcium ion-regulated exocytosis of neurotransmitter"/>
    <property type="evidence" value="ECO:0007669"/>
    <property type="project" value="TreeGrafter"/>
</dbReference>
<dbReference type="GO" id="GO:0031267">
    <property type="term" value="F:small GTPase binding"/>
    <property type="evidence" value="ECO:0007669"/>
    <property type="project" value="InterPro"/>
</dbReference>
<evidence type="ECO:0000256" key="2">
    <source>
        <dbReference type="ARBA" id="ARBA00034103"/>
    </source>
</evidence>
<protein>
    <recommendedName>
        <fullName evidence="4">C2 domain-containing protein</fullName>
    </recommendedName>
</protein>
<feature type="domain" description="C2" evidence="4">
    <location>
        <begin position="400"/>
        <end position="520"/>
    </location>
</feature>
<feature type="compositionally biased region" description="Basic and acidic residues" evidence="3">
    <location>
        <begin position="74"/>
        <end position="84"/>
    </location>
</feature>
<dbReference type="InterPro" id="IPR035892">
    <property type="entry name" value="C2_domain_sf"/>
</dbReference>
<comment type="caution">
    <text evidence="5">The sequence shown here is derived from an EMBL/GenBank/DDBJ whole genome shotgun (WGS) entry which is preliminary data.</text>
</comment>
<dbReference type="InterPro" id="IPR000008">
    <property type="entry name" value="C2_dom"/>
</dbReference>
<evidence type="ECO:0000259" key="4">
    <source>
        <dbReference type="PROSITE" id="PS50004"/>
    </source>
</evidence>
<dbReference type="GO" id="GO:0048167">
    <property type="term" value="P:regulation of synaptic plasticity"/>
    <property type="evidence" value="ECO:0007669"/>
    <property type="project" value="TreeGrafter"/>
</dbReference>
<dbReference type="EMBL" id="MUJZ01008863">
    <property type="protein sequence ID" value="OTF82353.1"/>
    <property type="molecule type" value="Genomic_DNA"/>
</dbReference>
<dbReference type="SMART" id="SM00239">
    <property type="entry name" value="C2"/>
    <property type="match status" value="1"/>
</dbReference>
<sequence>MTTSTIDPRNHQQQQPLSPQYIRQRPPSMSQMMRTSYFSCTTYSEFTGHRGQQHSAPVHPPHPSRSSLAVARSLSERSKEDKCFESSFSDVPTGGHTKSMADQIDEVMEQLNANCDFSMDDLFGATNSASTSTLNAPQIGPDGKPIKSKKQQLSGLTKKSQSASQLSVSGVNRKTGKVLKKSYSQATNDDPMNIMGYDEDGNLSDRSKGSTTAGTPTTGLAHTTGAASRQTRTSKLSSKLAKSKMIPFSRHNKQSISSGYYYGGIQRSEEILPESFITGTHSNIRAGKENLPTTMDFNIQSSYGGTGSDVLMDSPLSLSASSSIAGSMRYESSGSGGGDGNFIGGGGGYDGSRKQTVVAQTVISTTTTTSTSKTITDSDSEIWMPQQSRPSQSSVTVAGGSGEGEFSNFVEGLGPGQIVEVIRARGLQSKQSAKMIPAPFVKVYLFRKGKCISKAKTQMARRTLDPLFQQQLLFTDNYKGCILHVVVNGLYGRMDKKSFMGVVQIVLDDLDLSNIVIGWYKLFSESSAISLPTQSSTKSGGGGGSVSGAASLMSASMDSFS</sequence>
<reference evidence="5 6" key="1">
    <citation type="submission" date="2017-03" db="EMBL/GenBank/DDBJ databases">
        <title>Genome Survey of Euroglyphus maynei.</title>
        <authorList>
            <person name="Arlian L.G."/>
            <person name="Morgan M.S."/>
            <person name="Rider S.D."/>
        </authorList>
    </citation>
    <scope>NUCLEOTIDE SEQUENCE [LARGE SCALE GENOMIC DNA]</scope>
    <source>
        <strain evidence="5">Arlian Lab</strain>
        <tissue evidence="5">Whole body</tissue>
    </source>
</reference>
<dbReference type="PROSITE" id="PS50004">
    <property type="entry name" value="C2"/>
    <property type="match status" value="1"/>
</dbReference>
<dbReference type="Pfam" id="PF00168">
    <property type="entry name" value="C2"/>
    <property type="match status" value="1"/>
</dbReference>
<feature type="region of interest" description="Disordered" evidence="3">
    <location>
        <begin position="48"/>
        <end position="96"/>
    </location>
</feature>
<dbReference type="OrthoDB" id="420032at2759"/>
<evidence type="ECO:0000256" key="3">
    <source>
        <dbReference type="SAM" id="MobiDB-lite"/>
    </source>
</evidence>
<dbReference type="SUPFAM" id="SSF49562">
    <property type="entry name" value="C2 domain (Calcium/lipid-binding domain, CaLB)"/>
    <property type="match status" value="1"/>
</dbReference>
<dbReference type="GO" id="GO:0042734">
    <property type="term" value="C:presynaptic membrane"/>
    <property type="evidence" value="ECO:0007669"/>
    <property type="project" value="TreeGrafter"/>
</dbReference>
<dbReference type="PANTHER" id="PTHR12157">
    <property type="entry name" value="REGULATING SYNAPTIC MEMBRANE EXOCYTOSIS PROTEIN"/>
    <property type="match status" value="1"/>
</dbReference>
<feature type="region of interest" description="Disordered" evidence="3">
    <location>
        <begin position="1"/>
        <end position="30"/>
    </location>
</feature>
<name>A0A1Y3BRD7_EURMA</name>
<feature type="compositionally biased region" description="Polar residues" evidence="3">
    <location>
        <begin position="1"/>
        <end position="18"/>
    </location>
</feature>
<dbReference type="AlphaFoldDB" id="A0A1Y3BRD7"/>
<dbReference type="GO" id="GO:0048788">
    <property type="term" value="C:cytoskeleton of presynaptic active zone"/>
    <property type="evidence" value="ECO:0007669"/>
    <property type="project" value="TreeGrafter"/>
</dbReference>